<sequence length="95" mass="9137">MAAEVETLGALFVTDTGKISEVSAAEGTGDKVEGAGDKAEGAGDKAEGAGGKAVGSKDGGNSGKLEDTAGKEGLKLGYCIGCCMDEGIAKPGGGR</sequence>
<evidence type="ECO:0000313" key="3">
    <source>
        <dbReference type="Proteomes" id="UP000257109"/>
    </source>
</evidence>
<proteinExistence type="predicted"/>
<protein>
    <submittedName>
        <fullName evidence="2">Uncharacterized protein</fullName>
    </submittedName>
</protein>
<feature type="non-terminal residue" evidence="2">
    <location>
        <position position="95"/>
    </location>
</feature>
<dbReference type="Proteomes" id="UP000257109">
    <property type="component" value="Unassembled WGS sequence"/>
</dbReference>
<organism evidence="2 3">
    <name type="scientific">Mucuna pruriens</name>
    <name type="common">Velvet bean</name>
    <name type="synonym">Dolichos pruriens</name>
    <dbReference type="NCBI Taxonomy" id="157652"/>
    <lineage>
        <taxon>Eukaryota</taxon>
        <taxon>Viridiplantae</taxon>
        <taxon>Streptophyta</taxon>
        <taxon>Embryophyta</taxon>
        <taxon>Tracheophyta</taxon>
        <taxon>Spermatophyta</taxon>
        <taxon>Magnoliopsida</taxon>
        <taxon>eudicotyledons</taxon>
        <taxon>Gunneridae</taxon>
        <taxon>Pentapetalae</taxon>
        <taxon>rosids</taxon>
        <taxon>fabids</taxon>
        <taxon>Fabales</taxon>
        <taxon>Fabaceae</taxon>
        <taxon>Papilionoideae</taxon>
        <taxon>50 kb inversion clade</taxon>
        <taxon>NPAAA clade</taxon>
        <taxon>indigoferoid/millettioid clade</taxon>
        <taxon>Phaseoleae</taxon>
        <taxon>Mucuna</taxon>
    </lineage>
</organism>
<name>A0A371GAC7_MUCPR</name>
<feature type="region of interest" description="Disordered" evidence="1">
    <location>
        <begin position="24"/>
        <end position="69"/>
    </location>
</feature>
<evidence type="ECO:0000256" key="1">
    <source>
        <dbReference type="SAM" id="MobiDB-lite"/>
    </source>
</evidence>
<keyword evidence="3" id="KW-1185">Reference proteome</keyword>
<gene>
    <name evidence="2" type="ORF">CR513_31012</name>
</gene>
<reference evidence="2" key="1">
    <citation type="submission" date="2018-05" db="EMBL/GenBank/DDBJ databases">
        <title>Draft genome of Mucuna pruriens seed.</title>
        <authorList>
            <person name="Nnadi N.E."/>
            <person name="Vos R."/>
            <person name="Hasami M.H."/>
            <person name="Devisetty U.K."/>
            <person name="Aguiy J.C."/>
        </authorList>
    </citation>
    <scope>NUCLEOTIDE SEQUENCE [LARGE SCALE GENOMIC DNA]</scope>
    <source>
        <strain evidence="2">JCA_2017</strain>
    </source>
</reference>
<comment type="caution">
    <text evidence="2">The sequence shown here is derived from an EMBL/GenBank/DDBJ whole genome shotgun (WGS) entry which is preliminary data.</text>
</comment>
<dbReference type="AlphaFoldDB" id="A0A371GAC7"/>
<accession>A0A371GAC7</accession>
<dbReference type="EMBL" id="QJKJ01006213">
    <property type="protein sequence ID" value="RDX87510.1"/>
    <property type="molecule type" value="Genomic_DNA"/>
</dbReference>
<evidence type="ECO:0000313" key="2">
    <source>
        <dbReference type="EMBL" id="RDX87510.1"/>
    </source>
</evidence>
<feature type="compositionally biased region" description="Basic and acidic residues" evidence="1">
    <location>
        <begin position="28"/>
        <end position="47"/>
    </location>
</feature>
<feature type="compositionally biased region" description="Gly residues" evidence="1">
    <location>
        <begin position="48"/>
        <end position="62"/>
    </location>
</feature>